<feature type="chain" id="PRO_5041905723" evidence="6">
    <location>
        <begin position="19"/>
        <end position="135"/>
    </location>
</feature>
<dbReference type="AlphaFoldDB" id="A0AAE9XPL9"/>
<dbReference type="CDD" id="cd00454">
    <property type="entry name" value="TrHb1_N"/>
    <property type="match status" value="1"/>
</dbReference>
<evidence type="ECO:0000256" key="5">
    <source>
        <dbReference type="PIRSR" id="PIRSR601486-1"/>
    </source>
</evidence>
<evidence type="ECO:0000313" key="8">
    <source>
        <dbReference type="Proteomes" id="UP001217500"/>
    </source>
</evidence>
<feature type="signal peptide" evidence="6">
    <location>
        <begin position="1"/>
        <end position="18"/>
    </location>
</feature>
<evidence type="ECO:0000313" key="7">
    <source>
        <dbReference type="EMBL" id="WCL54837.1"/>
    </source>
</evidence>
<dbReference type="Gene3D" id="1.10.490.10">
    <property type="entry name" value="Globins"/>
    <property type="match status" value="1"/>
</dbReference>
<dbReference type="EMBL" id="CP116805">
    <property type="protein sequence ID" value="WCL54837.1"/>
    <property type="molecule type" value="Genomic_DNA"/>
</dbReference>
<dbReference type="Proteomes" id="UP001217500">
    <property type="component" value="Chromosome"/>
</dbReference>
<sequence length="135" mass="14977">MAIQIALSLLLIAAPAHAETLFERLGGMDTITRISDRTIDIAAADPLIGPHWEESNLVRVKAKLAEQICELAGGPCKYTGNDMVQVHKPFKFTNADFNRLVENLQQAMDESDIDHATQNRLLALLAPMQREIVTR</sequence>
<reference evidence="7" key="1">
    <citation type="submission" date="2023-01" db="EMBL/GenBank/DDBJ databases">
        <title>The genome sequence of Kordiimonadaceae bacterium 6D33.</title>
        <authorList>
            <person name="Liu Y."/>
        </authorList>
    </citation>
    <scope>NUCLEOTIDE SEQUENCE</scope>
    <source>
        <strain evidence="7">6D33</strain>
    </source>
</reference>
<evidence type="ECO:0000256" key="3">
    <source>
        <dbReference type="ARBA" id="ARBA00022723"/>
    </source>
</evidence>
<protein>
    <submittedName>
        <fullName evidence="7">Group 1 truncated hemoglobin</fullName>
    </submittedName>
</protein>
<evidence type="ECO:0000256" key="1">
    <source>
        <dbReference type="ARBA" id="ARBA00022448"/>
    </source>
</evidence>
<dbReference type="RefSeq" id="WP_289504566.1">
    <property type="nucleotide sequence ID" value="NZ_CP116805.1"/>
</dbReference>
<name>A0AAE9XPL9_9PROT</name>
<evidence type="ECO:0000256" key="6">
    <source>
        <dbReference type="SAM" id="SignalP"/>
    </source>
</evidence>
<dbReference type="InterPro" id="IPR001486">
    <property type="entry name" value="Hemoglobin_trunc"/>
</dbReference>
<dbReference type="Pfam" id="PF01152">
    <property type="entry name" value="Bac_globin"/>
    <property type="match status" value="1"/>
</dbReference>
<organism evidence="7 8">
    <name type="scientific">Gimibacter soli</name>
    <dbReference type="NCBI Taxonomy" id="3024400"/>
    <lineage>
        <taxon>Bacteria</taxon>
        <taxon>Pseudomonadati</taxon>
        <taxon>Pseudomonadota</taxon>
        <taxon>Alphaproteobacteria</taxon>
        <taxon>Kordiimonadales</taxon>
        <taxon>Temperatibacteraceae</taxon>
        <taxon>Gimibacter</taxon>
    </lineage>
</organism>
<keyword evidence="8" id="KW-1185">Reference proteome</keyword>
<dbReference type="SUPFAM" id="SSF46458">
    <property type="entry name" value="Globin-like"/>
    <property type="match status" value="1"/>
</dbReference>
<dbReference type="GO" id="GO:0020037">
    <property type="term" value="F:heme binding"/>
    <property type="evidence" value="ECO:0007669"/>
    <property type="project" value="InterPro"/>
</dbReference>
<keyword evidence="1" id="KW-0813">Transport</keyword>
<accession>A0AAE9XPL9</accession>
<proteinExistence type="predicted"/>
<feature type="binding site" description="distal binding residue" evidence="5">
    <location>
        <position position="87"/>
    </location>
    <ligand>
        <name>heme</name>
        <dbReference type="ChEBI" id="CHEBI:30413"/>
    </ligand>
    <ligandPart>
        <name>Fe</name>
        <dbReference type="ChEBI" id="CHEBI:18248"/>
    </ligandPart>
</feature>
<keyword evidence="3 5" id="KW-0479">Metal-binding</keyword>
<keyword evidence="4 5" id="KW-0408">Iron</keyword>
<dbReference type="InterPro" id="IPR012292">
    <property type="entry name" value="Globin/Proto"/>
</dbReference>
<keyword evidence="2 5" id="KW-0349">Heme</keyword>
<gene>
    <name evidence="7" type="ORF">PH603_03570</name>
</gene>
<keyword evidence="6" id="KW-0732">Signal</keyword>
<dbReference type="GO" id="GO:0046872">
    <property type="term" value="F:metal ion binding"/>
    <property type="evidence" value="ECO:0007669"/>
    <property type="project" value="UniProtKB-KW"/>
</dbReference>
<dbReference type="KEGG" id="gso:PH603_03570"/>
<dbReference type="InterPro" id="IPR009050">
    <property type="entry name" value="Globin-like_sf"/>
</dbReference>
<dbReference type="GO" id="GO:0019825">
    <property type="term" value="F:oxygen binding"/>
    <property type="evidence" value="ECO:0007669"/>
    <property type="project" value="InterPro"/>
</dbReference>
<evidence type="ECO:0000256" key="2">
    <source>
        <dbReference type="ARBA" id="ARBA00022617"/>
    </source>
</evidence>
<evidence type="ECO:0000256" key="4">
    <source>
        <dbReference type="ARBA" id="ARBA00023004"/>
    </source>
</evidence>